<dbReference type="Pfam" id="PF12261">
    <property type="entry name" value="T_hemolysin"/>
    <property type="match status" value="1"/>
</dbReference>
<gene>
    <name evidence="1" type="ordered locus">Xaut_1287</name>
</gene>
<dbReference type="HOGENOM" id="CLU_092721_3_1_5"/>
<organism evidence="1 2">
    <name type="scientific">Xanthobacter autotrophicus (strain ATCC BAA-1158 / Py2)</name>
    <dbReference type="NCBI Taxonomy" id="78245"/>
    <lineage>
        <taxon>Bacteria</taxon>
        <taxon>Pseudomonadati</taxon>
        <taxon>Pseudomonadota</taxon>
        <taxon>Alphaproteobacteria</taxon>
        <taxon>Hyphomicrobiales</taxon>
        <taxon>Xanthobacteraceae</taxon>
        <taxon>Xanthobacter</taxon>
    </lineage>
</organism>
<proteinExistence type="predicted"/>
<evidence type="ECO:0008006" key="3">
    <source>
        <dbReference type="Google" id="ProtNLM"/>
    </source>
</evidence>
<protein>
    <recommendedName>
        <fullName evidence="3">Thermostable hemolysin</fullName>
    </recommendedName>
</protein>
<keyword evidence="2" id="KW-1185">Reference proteome</keyword>
<accession>A7IEU3</accession>
<dbReference type="KEGG" id="xau:Xaut_1287"/>
<name>A7IEU3_XANP2</name>
<reference evidence="1 2" key="1">
    <citation type="submission" date="2007-07" db="EMBL/GenBank/DDBJ databases">
        <title>Complete sequence of chromosome of Xanthobacter autotrophicus Py2.</title>
        <authorList>
            <consortium name="US DOE Joint Genome Institute"/>
            <person name="Copeland A."/>
            <person name="Lucas S."/>
            <person name="Lapidus A."/>
            <person name="Barry K."/>
            <person name="Glavina del Rio T."/>
            <person name="Hammon N."/>
            <person name="Israni S."/>
            <person name="Dalin E."/>
            <person name="Tice H."/>
            <person name="Pitluck S."/>
            <person name="Sims D."/>
            <person name="Brettin T."/>
            <person name="Bruce D."/>
            <person name="Detter J.C."/>
            <person name="Han C."/>
            <person name="Tapia R."/>
            <person name="Brainard J."/>
            <person name="Schmutz J."/>
            <person name="Larimer F."/>
            <person name="Land M."/>
            <person name="Hauser L."/>
            <person name="Kyrpides N."/>
            <person name="Kim E."/>
            <person name="Ensigns S.A."/>
            <person name="Richardson P."/>
        </authorList>
    </citation>
    <scope>NUCLEOTIDE SEQUENCE [LARGE SCALE GENOMIC DNA]</scope>
    <source>
        <strain evidence="2">ATCC BAA-1158 / Py2</strain>
    </source>
</reference>
<dbReference type="Proteomes" id="UP000002417">
    <property type="component" value="Chromosome"/>
</dbReference>
<dbReference type="OrthoDB" id="7432757at2"/>
<evidence type="ECO:0000313" key="1">
    <source>
        <dbReference type="EMBL" id="ABS66536.1"/>
    </source>
</evidence>
<dbReference type="EMBL" id="CP000781">
    <property type="protein sequence ID" value="ABS66536.1"/>
    <property type="molecule type" value="Genomic_DNA"/>
</dbReference>
<dbReference type="eggNOG" id="ENOG5032S9B">
    <property type="taxonomic scope" value="Bacteria"/>
</dbReference>
<dbReference type="InterPro" id="IPR022050">
    <property type="entry name" value="T_hemolysin"/>
</dbReference>
<dbReference type="AlphaFoldDB" id="A7IEU3"/>
<dbReference type="STRING" id="78245.Xaut_1287"/>
<evidence type="ECO:0000313" key="2">
    <source>
        <dbReference type="Proteomes" id="UP000002417"/>
    </source>
</evidence>
<sequence length="194" mass="21438">MSSAGIVRPLDDERAEVEAFIAQVYAREFGATLDHFAEQLIFRRDGRGNLSCAAGLRVAADGFFSEAYLREPVEGALARASGRRVARDDVFEVTTLASRSPRELSTLIDDIIAFGARNGHGWAFFTLTRRLSLLVQRRQLAPFPLADADPRRIADPAAWGRYYETEPKVYGVCGARLTGRSARVVEASHHAPLF</sequence>